<evidence type="ECO:0000256" key="1">
    <source>
        <dbReference type="SAM" id="MobiDB-lite"/>
    </source>
</evidence>
<dbReference type="EMBL" id="JBBHLL010000197">
    <property type="protein sequence ID" value="KAK7810393.1"/>
    <property type="molecule type" value="Genomic_DNA"/>
</dbReference>
<gene>
    <name evidence="2" type="ORF">U0070_002957</name>
</gene>
<feature type="compositionally biased region" description="Polar residues" evidence="1">
    <location>
        <begin position="160"/>
        <end position="184"/>
    </location>
</feature>
<feature type="compositionally biased region" description="Basic and acidic residues" evidence="1">
    <location>
        <begin position="126"/>
        <end position="141"/>
    </location>
</feature>
<name>A0AAW0I7J0_MYOGA</name>
<comment type="caution">
    <text evidence="2">The sequence shown here is derived from an EMBL/GenBank/DDBJ whole genome shotgun (WGS) entry which is preliminary data.</text>
</comment>
<keyword evidence="3" id="KW-1185">Reference proteome</keyword>
<sequence length="305" mass="34007">MQNIPGVSTSKLATGWTLRYQGRAEKDLTFSQAVVAARLNPSTREAEADTLECCQMKHPDSMYTTRLAGIRVQPLRFMMQPASWDFQEGVTHNPLTYQKSCNIGTLGSVDEDGIFFYLLAKRKPLKEEGRKEEGREEERRDNRRTKLYPAEQTSDEQTLDEQTPGEQTPAEQTTGEQTSAEQTSGLAMVEVPPESLGATKKLQVQTVTAVFSDQGREENTVFGGEIRTAYSLFLDPRMSGVSSPRVQDKTSPIILWIEADLTTSSYVISSFIFASPCSHSDPTSPICFCQDTRTTSKGLYHKSHL</sequence>
<organism evidence="2 3">
    <name type="scientific">Myodes glareolus</name>
    <name type="common">Bank vole</name>
    <name type="synonym">Clethrionomys glareolus</name>
    <dbReference type="NCBI Taxonomy" id="447135"/>
    <lineage>
        <taxon>Eukaryota</taxon>
        <taxon>Metazoa</taxon>
        <taxon>Chordata</taxon>
        <taxon>Craniata</taxon>
        <taxon>Vertebrata</taxon>
        <taxon>Euteleostomi</taxon>
        <taxon>Mammalia</taxon>
        <taxon>Eutheria</taxon>
        <taxon>Euarchontoglires</taxon>
        <taxon>Glires</taxon>
        <taxon>Rodentia</taxon>
        <taxon>Myomorpha</taxon>
        <taxon>Muroidea</taxon>
        <taxon>Cricetidae</taxon>
        <taxon>Arvicolinae</taxon>
        <taxon>Myodes</taxon>
    </lineage>
</organism>
<protein>
    <submittedName>
        <fullName evidence="2">Uncharacterized protein</fullName>
    </submittedName>
</protein>
<dbReference type="Proteomes" id="UP001488838">
    <property type="component" value="Unassembled WGS sequence"/>
</dbReference>
<accession>A0AAW0I7J0</accession>
<proteinExistence type="predicted"/>
<evidence type="ECO:0000313" key="3">
    <source>
        <dbReference type="Proteomes" id="UP001488838"/>
    </source>
</evidence>
<reference evidence="2 3" key="1">
    <citation type="journal article" date="2023" name="bioRxiv">
        <title>Conserved and derived expression patterns and positive selection on dental genes reveal complex evolutionary context of ever-growing rodent molars.</title>
        <authorList>
            <person name="Calamari Z.T."/>
            <person name="Song A."/>
            <person name="Cohen E."/>
            <person name="Akter M."/>
            <person name="Roy R.D."/>
            <person name="Hallikas O."/>
            <person name="Christensen M.M."/>
            <person name="Li P."/>
            <person name="Marangoni P."/>
            <person name="Jernvall J."/>
            <person name="Klein O.D."/>
        </authorList>
    </citation>
    <scope>NUCLEOTIDE SEQUENCE [LARGE SCALE GENOMIC DNA]</scope>
    <source>
        <strain evidence="2">V071</strain>
    </source>
</reference>
<evidence type="ECO:0000313" key="2">
    <source>
        <dbReference type="EMBL" id="KAK7810393.1"/>
    </source>
</evidence>
<feature type="region of interest" description="Disordered" evidence="1">
    <location>
        <begin position="126"/>
        <end position="184"/>
    </location>
</feature>
<dbReference type="AlphaFoldDB" id="A0AAW0I7J0"/>